<dbReference type="AlphaFoldDB" id="A0A6M4A5L4"/>
<name>A0A6M4A5L4_9BURK</name>
<dbReference type="InterPro" id="IPR036515">
    <property type="entry name" value="Transposase_17_sf"/>
</dbReference>
<dbReference type="InterPro" id="IPR052715">
    <property type="entry name" value="RAYT_transposase"/>
</dbReference>
<dbReference type="KEGG" id="upi:EJG51_009195"/>
<dbReference type="InterPro" id="IPR002686">
    <property type="entry name" value="Transposase_17"/>
</dbReference>
<dbReference type="Proteomes" id="UP000274350">
    <property type="component" value="Chromosome"/>
</dbReference>
<dbReference type="GO" id="GO:0006313">
    <property type="term" value="P:DNA transposition"/>
    <property type="evidence" value="ECO:0007669"/>
    <property type="project" value="InterPro"/>
</dbReference>
<dbReference type="PANTHER" id="PTHR36966">
    <property type="entry name" value="REP-ASSOCIATED TYROSINE TRANSPOSASE"/>
    <property type="match status" value="1"/>
</dbReference>
<accession>A0A6M4A5L4</accession>
<feature type="domain" description="Transposase IS200-like" evidence="1">
    <location>
        <begin position="9"/>
        <end position="133"/>
    </location>
</feature>
<dbReference type="OrthoDB" id="9794403at2"/>
<dbReference type="GO" id="GO:0004803">
    <property type="term" value="F:transposase activity"/>
    <property type="evidence" value="ECO:0007669"/>
    <property type="project" value="InterPro"/>
</dbReference>
<sequence length="176" mass="20691">MPNYRRAWHPGGTYFFTVNLLERSGNDLLVRHINLLREAVRMVRAAHPFTIHAWVVLPDHLHCVIELPIGDADFALRWRLIKSHFSKLLPKTELLSTTRVRRGERGIWQRRYWEHLIRDEKDFSAHIDYVHINPLKHGLVKKVSDWPYSTFHLLREIGVYPADWAGGDEGDVGHFD</sequence>
<dbReference type="GO" id="GO:0043565">
    <property type="term" value="F:sequence-specific DNA binding"/>
    <property type="evidence" value="ECO:0007669"/>
    <property type="project" value="TreeGrafter"/>
</dbReference>
<reference evidence="2 3" key="1">
    <citation type="journal article" date="2019" name="Int. J. Syst. Evol. Microbiol.">
        <title>Undibacterium piscinae sp. nov., isolated from Korean shiner intestine.</title>
        <authorList>
            <person name="Lee S.Y."/>
            <person name="Kang W."/>
            <person name="Kim P.S."/>
            <person name="Kim H.S."/>
            <person name="Sung H."/>
            <person name="Shin N.R."/>
            <person name="Whon T.W."/>
            <person name="Yun J.H."/>
            <person name="Lee J.Y."/>
            <person name="Lee J.Y."/>
            <person name="Jung M.J."/>
            <person name="Jeong Y.S."/>
            <person name="Tak E.J."/>
            <person name="Han J.E."/>
            <person name="Hyun D.W."/>
            <person name="Kang M.S."/>
            <person name="Lee K.E."/>
            <person name="Lee B.H."/>
            <person name="Bae J.W."/>
        </authorList>
    </citation>
    <scope>NUCLEOTIDE SEQUENCE [LARGE SCALE GENOMIC DNA]</scope>
    <source>
        <strain evidence="2 3">S11R28</strain>
    </source>
</reference>
<dbReference type="PANTHER" id="PTHR36966:SF1">
    <property type="entry name" value="REP-ASSOCIATED TYROSINE TRANSPOSASE"/>
    <property type="match status" value="1"/>
</dbReference>
<gene>
    <name evidence="2" type="ORF">EJG51_009195</name>
</gene>
<dbReference type="EMBL" id="CP051152">
    <property type="protein sequence ID" value="QJQ06000.1"/>
    <property type="molecule type" value="Genomic_DNA"/>
</dbReference>
<dbReference type="SUPFAM" id="SSF143422">
    <property type="entry name" value="Transposase IS200-like"/>
    <property type="match status" value="1"/>
</dbReference>
<dbReference type="NCBIfam" id="NF047646">
    <property type="entry name" value="REP_Tyr_transpos"/>
    <property type="match status" value="1"/>
</dbReference>
<keyword evidence="3" id="KW-1185">Reference proteome</keyword>
<organism evidence="2 3">
    <name type="scientific">Undibacterium piscinae</name>
    <dbReference type="NCBI Taxonomy" id="2495591"/>
    <lineage>
        <taxon>Bacteria</taxon>
        <taxon>Pseudomonadati</taxon>
        <taxon>Pseudomonadota</taxon>
        <taxon>Betaproteobacteria</taxon>
        <taxon>Burkholderiales</taxon>
        <taxon>Oxalobacteraceae</taxon>
        <taxon>Undibacterium</taxon>
    </lineage>
</organism>
<evidence type="ECO:0000259" key="1">
    <source>
        <dbReference type="SMART" id="SM01321"/>
    </source>
</evidence>
<protein>
    <submittedName>
        <fullName evidence="2">Transposase</fullName>
    </submittedName>
</protein>
<dbReference type="Gene3D" id="3.30.70.1290">
    <property type="entry name" value="Transposase IS200-like"/>
    <property type="match status" value="1"/>
</dbReference>
<dbReference type="SMART" id="SM01321">
    <property type="entry name" value="Y1_Tnp"/>
    <property type="match status" value="1"/>
</dbReference>
<evidence type="ECO:0000313" key="3">
    <source>
        <dbReference type="Proteomes" id="UP000274350"/>
    </source>
</evidence>
<evidence type="ECO:0000313" key="2">
    <source>
        <dbReference type="EMBL" id="QJQ06000.1"/>
    </source>
</evidence>
<proteinExistence type="predicted"/>